<protein>
    <submittedName>
        <fullName evidence="2">Uncharacterized protein</fullName>
    </submittedName>
</protein>
<reference evidence="2" key="2">
    <citation type="submission" date="2023-01" db="EMBL/GenBank/DDBJ databases">
        <title>Draft genome sequence of Devosia yakushimensis strain NBRC 103855.</title>
        <authorList>
            <person name="Sun Q."/>
            <person name="Mori K."/>
        </authorList>
    </citation>
    <scope>NUCLEOTIDE SEQUENCE</scope>
    <source>
        <strain evidence="2">NBRC 103855</strain>
    </source>
</reference>
<reference evidence="2" key="1">
    <citation type="journal article" date="2014" name="Int. J. Syst. Evol. Microbiol.">
        <title>Complete genome of a new Firmicutes species belonging to the dominant human colonic microbiota ('Ruminococcus bicirculans') reveals two chromosomes and a selective capacity to utilize plant glucans.</title>
        <authorList>
            <consortium name="NISC Comparative Sequencing Program"/>
            <person name="Wegmann U."/>
            <person name="Louis P."/>
            <person name="Goesmann A."/>
            <person name="Henrissat B."/>
            <person name="Duncan S.H."/>
            <person name="Flint H.J."/>
        </authorList>
    </citation>
    <scope>NUCLEOTIDE SEQUENCE</scope>
    <source>
        <strain evidence="2">NBRC 103855</strain>
    </source>
</reference>
<evidence type="ECO:0000256" key="1">
    <source>
        <dbReference type="SAM" id="MobiDB-lite"/>
    </source>
</evidence>
<accession>A0ABQ5U909</accession>
<proteinExistence type="predicted"/>
<organism evidence="2 3">
    <name type="scientific">Devosia yakushimensis</name>
    <dbReference type="NCBI Taxonomy" id="470028"/>
    <lineage>
        <taxon>Bacteria</taxon>
        <taxon>Pseudomonadati</taxon>
        <taxon>Pseudomonadota</taxon>
        <taxon>Alphaproteobacteria</taxon>
        <taxon>Hyphomicrobiales</taxon>
        <taxon>Devosiaceae</taxon>
        <taxon>Devosia</taxon>
    </lineage>
</organism>
<sequence length="80" mass="8589">MPVSPDTIDNSAAWAEPTTSVTLVSKPASNVLIFITFLPNETIHEEAGQPAPRLARRSSLKSSPQKRLGSGSNRKAFKAL</sequence>
<gene>
    <name evidence="2" type="ORF">GCM10007913_03550</name>
</gene>
<evidence type="ECO:0000313" key="3">
    <source>
        <dbReference type="Proteomes" id="UP001161406"/>
    </source>
</evidence>
<dbReference type="Proteomes" id="UP001161406">
    <property type="component" value="Unassembled WGS sequence"/>
</dbReference>
<feature type="compositionally biased region" description="Polar residues" evidence="1">
    <location>
        <begin position="60"/>
        <end position="73"/>
    </location>
</feature>
<evidence type="ECO:0000313" key="2">
    <source>
        <dbReference type="EMBL" id="GLQ08423.1"/>
    </source>
</evidence>
<comment type="caution">
    <text evidence="2">The sequence shown here is derived from an EMBL/GenBank/DDBJ whole genome shotgun (WGS) entry which is preliminary data.</text>
</comment>
<name>A0ABQ5U909_9HYPH</name>
<feature type="region of interest" description="Disordered" evidence="1">
    <location>
        <begin position="46"/>
        <end position="80"/>
    </location>
</feature>
<dbReference type="EMBL" id="BSNG01000001">
    <property type="protein sequence ID" value="GLQ08423.1"/>
    <property type="molecule type" value="Genomic_DNA"/>
</dbReference>
<keyword evidence="3" id="KW-1185">Reference proteome</keyword>